<protein>
    <submittedName>
        <fullName evidence="1">Uncharacterized protein</fullName>
    </submittedName>
</protein>
<dbReference type="AlphaFoldDB" id="A0A1V2ZZ13"/>
<dbReference type="STRING" id="252474.B1A74_05975"/>
<gene>
    <name evidence="1" type="ORF">B1A74_05975</name>
</gene>
<dbReference type="OrthoDB" id="8444549at2"/>
<reference evidence="1 2" key="1">
    <citation type="submission" date="2017-02" db="EMBL/GenBank/DDBJ databases">
        <title>Genomic diversity within the haloalkaliphilic genus Thioalkalivibrio.</title>
        <authorList>
            <person name="Ahn A.-C."/>
            <person name="Meier-Kolthoff J."/>
            <person name="Overmars L."/>
            <person name="Richter M."/>
            <person name="Woyke T."/>
            <person name="Sorokin D.Y."/>
            <person name="Muyzer G."/>
        </authorList>
    </citation>
    <scope>NUCLEOTIDE SEQUENCE [LARGE SCALE GENOMIC DNA]</scope>
    <source>
        <strain evidence="1 2">HL17</strain>
    </source>
</reference>
<organism evidence="1 2">
    <name type="scientific">Thioalkalivibrio halophilus</name>
    <dbReference type="NCBI Taxonomy" id="252474"/>
    <lineage>
        <taxon>Bacteria</taxon>
        <taxon>Pseudomonadati</taxon>
        <taxon>Pseudomonadota</taxon>
        <taxon>Gammaproteobacteria</taxon>
        <taxon>Chromatiales</taxon>
        <taxon>Ectothiorhodospiraceae</taxon>
        <taxon>Thioalkalivibrio</taxon>
    </lineage>
</organism>
<dbReference type="EMBL" id="MUZR01000017">
    <property type="protein sequence ID" value="OOC10344.1"/>
    <property type="molecule type" value="Genomic_DNA"/>
</dbReference>
<sequence length="506" mass="57047">MNQPALHRDDLRAAFEAIPEEVAHHGTHPPAPASVYVVPGHESALNPNTPVVVGDRGTGKSFWSAALNGETTRMMIGRQLKRLRLDKVRVGWGYSSETGNHSHPSRRVLRKLLDEGFRAEDIWRTVILYQLAGPAEQGLFRGAERWAERVQRIVDDPETEEQLFATLDADLKARGERHLVVFDALDRLGDDWARIRTLLRGLLRVGLDLREYSAIRTKFFLRPDMWEDESVWAFPDASKLTHGRVLLEWHRADLYGLLWHHLGNDPQSGPAFREWLAATHNEHFESVEIDGETVFVVPESLRTQDKAQAEVLRAIASPFMGRDRRRGKTYTWVPTHLADAKGQISPRSFLVALKQAHVLTEHQYADSGVLLHFEGIKRGVQEASRIRLQELQEDYPWIKQMLEPLHGMTVPATREDLQTRWRESGVVDAIQQAATDDSNQDDSARPYLPPHALETPAAGQCAEDALIEAAIEIGVMSRTADGRLNIPDLFRVAAGIGRRGGVRAIR</sequence>
<dbReference type="Proteomes" id="UP000189177">
    <property type="component" value="Unassembled WGS sequence"/>
</dbReference>
<evidence type="ECO:0000313" key="1">
    <source>
        <dbReference type="EMBL" id="OOC10344.1"/>
    </source>
</evidence>
<name>A0A1V2ZZ13_9GAMM</name>
<proteinExistence type="predicted"/>
<evidence type="ECO:0000313" key="2">
    <source>
        <dbReference type="Proteomes" id="UP000189177"/>
    </source>
</evidence>
<dbReference type="RefSeq" id="WP_077244074.1">
    <property type="nucleotide sequence ID" value="NZ_MUZR01000017.1"/>
</dbReference>
<comment type="caution">
    <text evidence="1">The sequence shown here is derived from an EMBL/GenBank/DDBJ whole genome shotgun (WGS) entry which is preliminary data.</text>
</comment>
<accession>A0A1V2ZZ13</accession>
<keyword evidence="2" id="KW-1185">Reference proteome</keyword>